<dbReference type="Proteomes" id="UP000646548">
    <property type="component" value="Unassembled WGS sequence"/>
</dbReference>
<evidence type="ECO:0000313" key="1">
    <source>
        <dbReference type="EMBL" id="KAF6726375.1"/>
    </source>
</evidence>
<comment type="caution">
    <text evidence="1">The sequence shown here is derived from an EMBL/GenBank/DDBJ whole genome shotgun (WGS) entry which is preliminary data.</text>
</comment>
<protein>
    <submittedName>
        <fullName evidence="1">Uncharacterized protein</fullName>
    </submittedName>
</protein>
<organism evidence="1 2">
    <name type="scientific">Oryzias melastigma</name>
    <name type="common">Marine medaka</name>
    <dbReference type="NCBI Taxonomy" id="30732"/>
    <lineage>
        <taxon>Eukaryota</taxon>
        <taxon>Metazoa</taxon>
        <taxon>Chordata</taxon>
        <taxon>Craniata</taxon>
        <taxon>Vertebrata</taxon>
        <taxon>Euteleostomi</taxon>
        <taxon>Actinopterygii</taxon>
        <taxon>Neopterygii</taxon>
        <taxon>Teleostei</taxon>
        <taxon>Neoteleostei</taxon>
        <taxon>Acanthomorphata</taxon>
        <taxon>Ovalentaria</taxon>
        <taxon>Atherinomorphae</taxon>
        <taxon>Beloniformes</taxon>
        <taxon>Adrianichthyidae</taxon>
        <taxon>Oryziinae</taxon>
        <taxon>Oryzias</taxon>
    </lineage>
</organism>
<accession>A0A834CGF9</accession>
<evidence type="ECO:0000313" key="2">
    <source>
        <dbReference type="Proteomes" id="UP000646548"/>
    </source>
</evidence>
<gene>
    <name evidence="1" type="ORF">FQA47_015622</name>
</gene>
<name>A0A834CGF9_ORYME</name>
<dbReference type="AlphaFoldDB" id="A0A834CGF9"/>
<dbReference type="EMBL" id="WKFB01000334">
    <property type="protein sequence ID" value="KAF6726375.1"/>
    <property type="molecule type" value="Genomic_DNA"/>
</dbReference>
<reference evidence="1" key="1">
    <citation type="journal article" name="BMC Genomics">
        <title>Long-read sequencing and de novo genome assembly of marine medaka (Oryzias melastigma).</title>
        <authorList>
            <person name="Liang P."/>
            <person name="Saqib H.S.A."/>
            <person name="Ni X."/>
            <person name="Shen Y."/>
        </authorList>
    </citation>
    <scope>NUCLEOTIDE SEQUENCE</scope>
    <source>
        <strain evidence="1">Bigg-433</strain>
    </source>
</reference>
<proteinExistence type="predicted"/>
<sequence>MGAREFAEVPLRARDSAPRHPRIVLTTLRRRRFDWPNSPVTPPHQHLYAGPSSRLPRLAPEWLYARARARRGDANLSGLSLRARGLP</sequence>